<evidence type="ECO:0000313" key="2">
    <source>
        <dbReference type="EMBL" id="PUU74437.1"/>
    </source>
</evidence>
<gene>
    <name evidence="2" type="ORF">B9Z19DRAFT_1133290</name>
</gene>
<sequence>MVFGSVRNGPGARAAPQGNCQEDWTGPDDDFSAVPSQGDGGGLQISANDGGDLTGSAGICRHLWASVGICGHLWASVGICGHLSGPTGILSGSV</sequence>
<name>A0A2T6ZG26_TUBBO</name>
<feature type="region of interest" description="Disordered" evidence="1">
    <location>
        <begin position="1"/>
        <end position="47"/>
    </location>
</feature>
<proteinExistence type="predicted"/>
<evidence type="ECO:0000313" key="3">
    <source>
        <dbReference type="Proteomes" id="UP000244722"/>
    </source>
</evidence>
<keyword evidence="3" id="KW-1185">Reference proteome</keyword>
<protein>
    <submittedName>
        <fullName evidence="2">Uncharacterized protein</fullName>
    </submittedName>
</protein>
<dbReference type="Proteomes" id="UP000244722">
    <property type="component" value="Unassembled WGS sequence"/>
</dbReference>
<organism evidence="2 3">
    <name type="scientific">Tuber borchii</name>
    <name type="common">White truffle</name>
    <dbReference type="NCBI Taxonomy" id="42251"/>
    <lineage>
        <taxon>Eukaryota</taxon>
        <taxon>Fungi</taxon>
        <taxon>Dikarya</taxon>
        <taxon>Ascomycota</taxon>
        <taxon>Pezizomycotina</taxon>
        <taxon>Pezizomycetes</taxon>
        <taxon>Pezizales</taxon>
        <taxon>Tuberaceae</taxon>
        <taxon>Tuber</taxon>
    </lineage>
</organism>
<dbReference type="AlphaFoldDB" id="A0A2T6ZG26"/>
<dbReference type="EMBL" id="NESQ01000299">
    <property type="protein sequence ID" value="PUU74437.1"/>
    <property type="molecule type" value="Genomic_DNA"/>
</dbReference>
<accession>A0A2T6ZG26</accession>
<reference evidence="2 3" key="1">
    <citation type="submission" date="2017-04" db="EMBL/GenBank/DDBJ databases">
        <title>Draft genome sequence of Tuber borchii Vittad., a whitish edible truffle.</title>
        <authorList>
            <consortium name="DOE Joint Genome Institute"/>
            <person name="Murat C."/>
            <person name="Kuo A."/>
            <person name="Barry K.W."/>
            <person name="Clum A."/>
            <person name="Dockter R.B."/>
            <person name="Fauchery L."/>
            <person name="Iotti M."/>
            <person name="Kohler A."/>
            <person name="Labutti K."/>
            <person name="Lindquist E.A."/>
            <person name="Lipzen A."/>
            <person name="Ohm R.A."/>
            <person name="Wang M."/>
            <person name="Grigoriev I.V."/>
            <person name="Zambonelli A."/>
            <person name="Martin F.M."/>
        </authorList>
    </citation>
    <scope>NUCLEOTIDE SEQUENCE [LARGE SCALE GENOMIC DNA]</scope>
    <source>
        <strain evidence="2 3">Tbo3840</strain>
    </source>
</reference>
<comment type="caution">
    <text evidence="2">The sequence shown here is derived from an EMBL/GenBank/DDBJ whole genome shotgun (WGS) entry which is preliminary data.</text>
</comment>
<evidence type="ECO:0000256" key="1">
    <source>
        <dbReference type="SAM" id="MobiDB-lite"/>
    </source>
</evidence>